<dbReference type="PANTHER" id="PTHR33392:SF6">
    <property type="entry name" value="POLYISOPRENYL-TEICHOIC ACID--PEPTIDOGLYCAN TEICHOIC ACID TRANSFERASE TAGU"/>
    <property type="match status" value="1"/>
</dbReference>
<gene>
    <name evidence="3" type="ORF">DX130_11945</name>
</gene>
<sequence>MKAKALKQGFQKLDGGQVLDFVRYRKSNQGTKASSDFERNDRQQQVIKQKLEKFSAFQGISQWERVIDIIGKNVKSDILEGNIKQWMLNFPKLKLN</sequence>
<organism evidence="3 4">
    <name type="scientific">Paenibacillus paeoniae</name>
    <dbReference type="NCBI Taxonomy" id="2292705"/>
    <lineage>
        <taxon>Bacteria</taxon>
        <taxon>Bacillati</taxon>
        <taxon>Bacillota</taxon>
        <taxon>Bacilli</taxon>
        <taxon>Bacillales</taxon>
        <taxon>Paenibacillaceae</taxon>
        <taxon>Paenibacillus</taxon>
    </lineage>
</organism>
<name>A0A371PN83_9BACL</name>
<comment type="caution">
    <text evidence="3">The sequence shown here is derived from an EMBL/GenBank/DDBJ whole genome shotgun (WGS) entry which is preliminary data.</text>
</comment>
<evidence type="ECO:0000313" key="4">
    <source>
        <dbReference type="Proteomes" id="UP000261905"/>
    </source>
</evidence>
<dbReference type="Proteomes" id="UP000261905">
    <property type="component" value="Unassembled WGS sequence"/>
</dbReference>
<dbReference type="Pfam" id="PF03816">
    <property type="entry name" value="LytR_cpsA_psr"/>
    <property type="match status" value="1"/>
</dbReference>
<proteinExistence type="inferred from homology"/>
<dbReference type="PANTHER" id="PTHR33392">
    <property type="entry name" value="POLYISOPRENYL-TEICHOIC ACID--PEPTIDOGLYCAN TEICHOIC ACID TRANSFERASE TAGU"/>
    <property type="match status" value="1"/>
</dbReference>
<evidence type="ECO:0000313" key="3">
    <source>
        <dbReference type="EMBL" id="REK77670.1"/>
    </source>
</evidence>
<dbReference type="OrthoDB" id="27330at2"/>
<evidence type="ECO:0000256" key="1">
    <source>
        <dbReference type="ARBA" id="ARBA00006068"/>
    </source>
</evidence>
<evidence type="ECO:0000259" key="2">
    <source>
        <dbReference type="Pfam" id="PF03816"/>
    </source>
</evidence>
<accession>A0A371PN83</accession>
<feature type="domain" description="Cell envelope-related transcriptional attenuator" evidence="2">
    <location>
        <begin position="5"/>
        <end position="54"/>
    </location>
</feature>
<dbReference type="InterPro" id="IPR004474">
    <property type="entry name" value="LytR_CpsA_psr"/>
</dbReference>
<dbReference type="InterPro" id="IPR050922">
    <property type="entry name" value="LytR/CpsA/Psr_CW_biosynth"/>
</dbReference>
<dbReference type="RefSeq" id="WP_116045442.1">
    <property type="nucleotide sequence ID" value="NZ_QUBQ01000001.1"/>
</dbReference>
<comment type="similarity">
    <text evidence="1">Belongs to the LytR/CpsA/Psr (LCP) family.</text>
</comment>
<dbReference type="EMBL" id="QUBQ01000001">
    <property type="protein sequence ID" value="REK77670.1"/>
    <property type="molecule type" value="Genomic_DNA"/>
</dbReference>
<dbReference type="Gene3D" id="3.40.630.190">
    <property type="entry name" value="LCP protein"/>
    <property type="match status" value="1"/>
</dbReference>
<reference evidence="3 4" key="1">
    <citation type="submission" date="2018-08" db="EMBL/GenBank/DDBJ databases">
        <title>Paenibacillus sp. M4BSY-1, whole genome shotgun sequence.</title>
        <authorList>
            <person name="Tuo L."/>
        </authorList>
    </citation>
    <scope>NUCLEOTIDE SEQUENCE [LARGE SCALE GENOMIC DNA]</scope>
    <source>
        <strain evidence="3 4">M4BSY-1</strain>
    </source>
</reference>
<protein>
    <submittedName>
        <fullName evidence="3">LytR family transcriptional regulator</fullName>
    </submittedName>
</protein>
<dbReference type="AlphaFoldDB" id="A0A371PN83"/>
<keyword evidence="4" id="KW-1185">Reference proteome</keyword>